<accession>A0ABU6TD63</accession>
<gene>
    <name evidence="2" type="ORF">PIB30_028559</name>
</gene>
<organism evidence="2 3">
    <name type="scientific">Stylosanthes scabra</name>
    <dbReference type="NCBI Taxonomy" id="79078"/>
    <lineage>
        <taxon>Eukaryota</taxon>
        <taxon>Viridiplantae</taxon>
        <taxon>Streptophyta</taxon>
        <taxon>Embryophyta</taxon>
        <taxon>Tracheophyta</taxon>
        <taxon>Spermatophyta</taxon>
        <taxon>Magnoliopsida</taxon>
        <taxon>eudicotyledons</taxon>
        <taxon>Gunneridae</taxon>
        <taxon>Pentapetalae</taxon>
        <taxon>rosids</taxon>
        <taxon>fabids</taxon>
        <taxon>Fabales</taxon>
        <taxon>Fabaceae</taxon>
        <taxon>Papilionoideae</taxon>
        <taxon>50 kb inversion clade</taxon>
        <taxon>dalbergioids sensu lato</taxon>
        <taxon>Dalbergieae</taxon>
        <taxon>Pterocarpus clade</taxon>
        <taxon>Stylosanthes</taxon>
    </lineage>
</organism>
<dbReference type="EMBL" id="JASCZI010090734">
    <property type="protein sequence ID" value="MED6145803.1"/>
    <property type="molecule type" value="Genomic_DNA"/>
</dbReference>
<evidence type="ECO:0000313" key="2">
    <source>
        <dbReference type="EMBL" id="MED6145803.1"/>
    </source>
</evidence>
<reference evidence="2 3" key="1">
    <citation type="journal article" date="2023" name="Plants (Basel)">
        <title>Bridging the Gap: Combining Genomics and Transcriptomics Approaches to Understand Stylosanthes scabra, an Orphan Legume from the Brazilian Caatinga.</title>
        <authorList>
            <person name="Ferreira-Neto J.R.C."/>
            <person name="da Silva M.D."/>
            <person name="Binneck E."/>
            <person name="de Melo N.F."/>
            <person name="da Silva R.H."/>
            <person name="de Melo A.L.T.M."/>
            <person name="Pandolfi V."/>
            <person name="Bustamante F.O."/>
            <person name="Brasileiro-Vidal A.C."/>
            <person name="Benko-Iseppon A.M."/>
        </authorList>
    </citation>
    <scope>NUCLEOTIDE SEQUENCE [LARGE SCALE GENOMIC DNA]</scope>
    <source>
        <tissue evidence="2">Leaves</tissue>
    </source>
</reference>
<proteinExistence type="predicted"/>
<feature type="region of interest" description="Disordered" evidence="1">
    <location>
        <begin position="267"/>
        <end position="296"/>
    </location>
</feature>
<evidence type="ECO:0000313" key="3">
    <source>
        <dbReference type="Proteomes" id="UP001341840"/>
    </source>
</evidence>
<dbReference type="Proteomes" id="UP001341840">
    <property type="component" value="Unassembled WGS sequence"/>
</dbReference>
<evidence type="ECO:0000256" key="1">
    <source>
        <dbReference type="SAM" id="MobiDB-lite"/>
    </source>
</evidence>
<keyword evidence="3" id="KW-1185">Reference proteome</keyword>
<name>A0ABU6TD63_9FABA</name>
<protein>
    <submittedName>
        <fullName evidence="2">Uncharacterized protein</fullName>
    </submittedName>
</protein>
<feature type="region of interest" description="Disordered" evidence="1">
    <location>
        <begin position="55"/>
        <end position="75"/>
    </location>
</feature>
<sequence>MDRGEIQKRIYQEKSSSKFQASTTYDLAKAKVAIGPRLKHSGDLKRGLFGFRGQPTSGNDSSRVMGTFQPTRGSGGRVYLKEKQSLFKFAFKNHALRAVSNLDGWVFQGYSLKISKAKFRRGDQGIKTRPLKDKYHQVEMSRRIRANAPEERNDRNVDHKGNRGSYSDVVLGRRVSEVNGEAKESLENQGHEVRMEKPTLAGNISGEKDANMIEKLKCCLIGELVIPLIADEVIPSLLREWVELKGEKHILCVKEMKMKLWKRQETWDGGVGSGKNDSDVDSSPVRKMNDQGSGAE</sequence>
<comment type="caution">
    <text evidence="2">The sequence shown here is derived from an EMBL/GenBank/DDBJ whole genome shotgun (WGS) entry which is preliminary data.</text>
</comment>
<feature type="compositionally biased region" description="Polar residues" evidence="1">
    <location>
        <begin position="55"/>
        <end position="72"/>
    </location>
</feature>